<dbReference type="AlphaFoldDB" id="A0A1R4HK58"/>
<dbReference type="GO" id="GO:0017004">
    <property type="term" value="P:cytochrome complex assembly"/>
    <property type="evidence" value="ECO:0007669"/>
    <property type="project" value="UniProtKB-KW"/>
</dbReference>
<dbReference type="Pfam" id="PF01578">
    <property type="entry name" value="Cytochrom_C_asm"/>
    <property type="match status" value="1"/>
</dbReference>
<feature type="transmembrane region" description="Helical" evidence="9">
    <location>
        <begin position="71"/>
        <end position="91"/>
    </location>
</feature>
<name>A0A1R4HK58_9GAMM</name>
<evidence type="ECO:0000256" key="9">
    <source>
        <dbReference type="RuleBase" id="RU364092"/>
    </source>
</evidence>
<dbReference type="InterPro" id="IPR045062">
    <property type="entry name" value="Cyt_c_biogenesis_CcsA/CcmC"/>
</dbReference>
<feature type="domain" description="Cytochrome c assembly protein" evidence="10">
    <location>
        <begin position="35"/>
        <end position="191"/>
    </location>
</feature>
<gene>
    <name evidence="9 11" type="primary">ccmC</name>
    <name evidence="11" type="ORF">CRENPOLYSF1_980010</name>
</gene>
<evidence type="ECO:0000256" key="7">
    <source>
        <dbReference type="ARBA" id="ARBA00022989"/>
    </source>
</evidence>
<evidence type="ECO:0000256" key="6">
    <source>
        <dbReference type="ARBA" id="ARBA00022748"/>
    </source>
</evidence>
<evidence type="ECO:0000256" key="8">
    <source>
        <dbReference type="ARBA" id="ARBA00023136"/>
    </source>
</evidence>
<dbReference type="GO" id="GO:0020037">
    <property type="term" value="F:heme binding"/>
    <property type="evidence" value="ECO:0007669"/>
    <property type="project" value="InterPro"/>
</dbReference>
<keyword evidence="7 9" id="KW-1133">Transmembrane helix</keyword>
<organism evidence="11 12">
    <name type="scientific">Crenothrix polyspora</name>
    <dbReference type="NCBI Taxonomy" id="360316"/>
    <lineage>
        <taxon>Bacteria</taxon>
        <taxon>Pseudomonadati</taxon>
        <taxon>Pseudomonadota</taxon>
        <taxon>Gammaproteobacteria</taxon>
        <taxon>Methylococcales</taxon>
        <taxon>Crenotrichaceae</taxon>
        <taxon>Crenothrix</taxon>
    </lineage>
</organism>
<keyword evidence="9" id="KW-0813">Transport</keyword>
<evidence type="ECO:0000313" key="12">
    <source>
        <dbReference type="Proteomes" id="UP000195667"/>
    </source>
</evidence>
<dbReference type="InterPro" id="IPR003557">
    <property type="entry name" value="Cyt_c_biogenesis_CcmC"/>
</dbReference>
<dbReference type="PRINTS" id="PR01386">
    <property type="entry name" value="CCMCBIOGNSIS"/>
</dbReference>
<feature type="transmembrane region" description="Helical" evidence="9">
    <location>
        <begin position="98"/>
        <end position="122"/>
    </location>
</feature>
<keyword evidence="5 9" id="KW-0812">Transmembrane</keyword>
<evidence type="ECO:0000256" key="3">
    <source>
        <dbReference type="ARBA" id="ARBA00005840"/>
    </source>
</evidence>
<dbReference type="PANTHER" id="PTHR30071:SF1">
    <property type="entry name" value="CYTOCHROME B_B6 PROTEIN-RELATED"/>
    <property type="match status" value="1"/>
</dbReference>
<dbReference type="Proteomes" id="UP000195667">
    <property type="component" value="Unassembled WGS sequence"/>
</dbReference>
<evidence type="ECO:0000256" key="2">
    <source>
        <dbReference type="ARBA" id="ARBA00004141"/>
    </source>
</evidence>
<proteinExistence type="inferred from homology"/>
<keyword evidence="9" id="KW-1003">Cell membrane</keyword>
<dbReference type="InterPro" id="IPR002541">
    <property type="entry name" value="Cyt_c_assembly"/>
</dbReference>
<dbReference type="NCBIfam" id="TIGR01191">
    <property type="entry name" value="ccmC"/>
    <property type="match status" value="1"/>
</dbReference>
<evidence type="ECO:0000256" key="1">
    <source>
        <dbReference type="ARBA" id="ARBA00002442"/>
    </source>
</evidence>
<dbReference type="EMBL" id="FUKI01000179">
    <property type="protein sequence ID" value="SJM96605.1"/>
    <property type="molecule type" value="Genomic_DNA"/>
</dbReference>
<keyword evidence="6 9" id="KW-0201">Cytochrome c-type biogenesis</keyword>
<accession>A0A1R4HK58</accession>
<dbReference type="GO" id="GO:0015232">
    <property type="term" value="F:heme transmembrane transporter activity"/>
    <property type="evidence" value="ECO:0007669"/>
    <property type="project" value="InterPro"/>
</dbReference>
<evidence type="ECO:0000313" key="11">
    <source>
        <dbReference type="EMBL" id="SJM96605.1"/>
    </source>
</evidence>
<feature type="transmembrane region" description="Helical" evidence="9">
    <location>
        <begin position="134"/>
        <end position="153"/>
    </location>
</feature>
<keyword evidence="12" id="KW-1185">Reference proteome</keyword>
<reference evidence="12" key="1">
    <citation type="submission" date="2017-02" db="EMBL/GenBank/DDBJ databases">
        <authorList>
            <person name="Daims H."/>
        </authorList>
    </citation>
    <scope>NUCLEOTIDE SEQUENCE [LARGE SCALE GENOMIC DNA]</scope>
</reference>
<protein>
    <recommendedName>
        <fullName evidence="4 9">Heme exporter protein C</fullName>
    </recommendedName>
    <alternativeName>
        <fullName evidence="9">Cytochrome c-type biogenesis protein</fullName>
    </alternativeName>
</protein>
<dbReference type="GO" id="GO:0005886">
    <property type="term" value="C:plasma membrane"/>
    <property type="evidence" value="ECO:0007669"/>
    <property type="project" value="UniProtKB-SubCell"/>
</dbReference>
<feature type="transmembrane region" description="Helical" evidence="9">
    <location>
        <begin position="31"/>
        <end position="51"/>
    </location>
</feature>
<comment type="similarity">
    <text evidence="3 9">Belongs to the CcmC/CycZ/HelC family.</text>
</comment>
<evidence type="ECO:0000256" key="5">
    <source>
        <dbReference type="ARBA" id="ARBA00022692"/>
    </source>
</evidence>
<sequence>MFLIPDAVVRFYHRMASPPHFYTFTEQCMPWLVGVFVILVSAGLVGGLYLAPADYQQGDSYRIIYIHVPSAWMSLFIYIVMAVAGAIGLVWRIKLAEVVLVSSAPIGAAFTFIALVTGSLWGKPMWGTWWVWDARLTSELVLLFLYLGVMGLYGAMDDKRVASKAVAILALVGVVNIPIIHYSVEWWSSLHQGPTVITKTGKPAMHSSMLIPLLLMALAFKVYYVIALMQRARTELLSRERNSQWVKNKIAMGAKL</sequence>
<dbReference type="OrthoDB" id="9778550at2"/>
<evidence type="ECO:0000256" key="4">
    <source>
        <dbReference type="ARBA" id="ARBA00016463"/>
    </source>
</evidence>
<keyword evidence="9" id="KW-0997">Cell inner membrane</keyword>
<feature type="transmembrane region" description="Helical" evidence="9">
    <location>
        <begin position="165"/>
        <end position="184"/>
    </location>
</feature>
<comment type="subcellular location">
    <subcellularLocation>
        <location evidence="9">Cell inner membrane</location>
    </subcellularLocation>
    <subcellularLocation>
        <location evidence="2">Membrane</location>
        <topology evidence="2">Multi-pass membrane protein</topology>
    </subcellularLocation>
</comment>
<dbReference type="RefSeq" id="WP_087145411.1">
    <property type="nucleotide sequence ID" value="NZ_FUKI01000179.1"/>
</dbReference>
<dbReference type="PANTHER" id="PTHR30071">
    <property type="entry name" value="HEME EXPORTER PROTEIN C"/>
    <property type="match status" value="1"/>
</dbReference>
<feature type="transmembrane region" description="Helical" evidence="9">
    <location>
        <begin position="204"/>
        <end position="226"/>
    </location>
</feature>
<comment type="function">
    <text evidence="1 9">Required for the export of heme to the periplasm for the biogenesis of c-type cytochromes.</text>
</comment>
<evidence type="ECO:0000259" key="10">
    <source>
        <dbReference type="Pfam" id="PF01578"/>
    </source>
</evidence>
<keyword evidence="8 9" id="KW-0472">Membrane</keyword>